<name>A0A0R0FBP0_SOYBN</name>
<dbReference type="STRING" id="3847.A0A0R0FBP0"/>
<evidence type="ECO:0008006" key="7">
    <source>
        <dbReference type="Google" id="ProtNLM"/>
    </source>
</evidence>
<dbReference type="GO" id="GO:0003735">
    <property type="term" value="F:structural constituent of ribosome"/>
    <property type="evidence" value="ECO:0000318"/>
    <property type="project" value="GO_Central"/>
</dbReference>
<dbReference type="CDD" id="cd06089">
    <property type="entry name" value="KOW_RPL26"/>
    <property type="match status" value="1"/>
</dbReference>
<evidence type="ECO:0000256" key="2">
    <source>
        <dbReference type="ARBA" id="ARBA00022980"/>
    </source>
</evidence>
<dbReference type="OrthoDB" id="1688503at2759"/>
<dbReference type="PROSITE" id="PS01108">
    <property type="entry name" value="RIBOSOMAL_L24"/>
    <property type="match status" value="1"/>
</dbReference>
<reference evidence="4 5" key="1">
    <citation type="journal article" date="2010" name="Nature">
        <title>Genome sequence of the palaeopolyploid soybean.</title>
        <authorList>
            <person name="Schmutz J."/>
            <person name="Cannon S.B."/>
            <person name="Schlueter J."/>
            <person name="Ma J."/>
            <person name="Mitros T."/>
            <person name="Nelson W."/>
            <person name="Hyten D.L."/>
            <person name="Song Q."/>
            <person name="Thelen J.J."/>
            <person name="Cheng J."/>
            <person name="Xu D."/>
            <person name="Hellsten U."/>
            <person name="May G.D."/>
            <person name="Yu Y."/>
            <person name="Sakurai T."/>
            <person name="Umezawa T."/>
            <person name="Bhattacharyya M.K."/>
            <person name="Sandhu D."/>
            <person name="Valliyodan B."/>
            <person name="Lindquist E."/>
            <person name="Peto M."/>
            <person name="Grant D."/>
            <person name="Shu S."/>
            <person name="Goodstein D."/>
            <person name="Barry K."/>
            <person name="Futrell-Griggs M."/>
            <person name="Abernathy B."/>
            <person name="Du J."/>
            <person name="Tian Z."/>
            <person name="Zhu L."/>
            <person name="Gill N."/>
            <person name="Joshi T."/>
            <person name="Libault M."/>
            <person name="Sethuraman A."/>
            <person name="Zhang X.-C."/>
            <person name="Shinozaki K."/>
            <person name="Nguyen H.T."/>
            <person name="Wing R.A."/>
            <person name="Cregan P."/>
            <person name="Specht J."/>
            <person name="Grimwood J."/>
            <person name="Rokhsar D."/>
            <person name="Stacey G."/>
            <person name="Shoemaker R.C."/>
            <person name="Jackson S.A."/>
        </authorList>
    </citation>
    <scope>NUCLEOTIDE SEQUENCE [LARGE SCALE GENOMIC DNA]</scope>
    <source>
        <strain evidence="5">cv. Williams 82</strain>
        <tissue evidence="4">Callus</tissue>
    </source>
</reference>
<evidence type="ECO:0000313" key="4">
    <source>
        <dbReference type="EMBL" id="KRH00041.1"/>
    </source>
</evidence>
<evidence type="ECO:0000313" key="5">
    <source>
        <dbReference type="EnsemblPlants" id="KRH00041"/>
    </source>
</evidence>
<keyword evidence="6" id="KW-1185">Reference proteome</keyword>
<organism evidence="4">
    <name type="scientific">Glycine max</name>
    <name type="common">Soybean</name>
    <name type="synonym">Glycine hispida</name>
    <dbReference type="NCBI Taxonomy" id="3847"/>
    <lineage>
        <taxon>Eukaryota</taxon>
        <taxon>Viridiplantae</taxon>
        <taxon>Streptophyta</taxon>
        <taxon>Embryophyta</taxon>
        <taxon>Tracheophyta</taxon>
        <taxon>Spermatophyta</taxon>
        <taxon>Magnoliopsida</taxon>
        <taxon>eudicotyledons</taxon>
        <taxon>Gunneridae</taxon>
        <taxon>Pentapetalae</taxon>
        <taxon>rosids</taxon>
        <taxon>fabids</taxon>
        <taxon>Fabales</taxon>
        <taxon>Fabaceae</taxon>
        <taxon>Papilionoideae</taxon>
        <taxon>50 kb inversion clade</taxon>
        <taxon>NPAAA clade</taxon>
        <taxon>indigoferoid/millettioid clade</taxon>
        <taxon>Phaseoleae</taxon>
        <taxon>Glycine</taxon>
        <taxon>Glycine subgen. Soja</taxon>
    </lineage>
</organism>
<dbReference type="AlphaFoldDB" id="A0A0R0FBP0"/>
<dbReference type="GO" id="GO:0003723">
    <property type="term" value="F:RNA binding"/>
    <property type="evidence" value="ECO:0000318"/>
    <property type="project" value="GO_Central"/>
</dbReference>
<evidence type="ECO:0000313" key="6">
    <source>
        <dbReference type="Proteomes" id="UP000008827"/>
    </source>
</evidence>
<dbReference type="InParanoid" id="A0A0R0FBP0"/>
<dbReference type="PANTHER" id="PTHR11143">
    <property type="entry name" value="60S RIBOSOMAL PROTEIN L26 FAMILY MEMBER"/>
    <property type="match status" value="1"/>
</dbReference>
<evidence type="ECO:0000256" key="1">
    <source>
        <dbReference type="ARBA" id="ARBA00010618"/>
    </source>
</evidence>
<dbReference type="InterPro" id="IPR008991">
    <property type="entry name" value="Translation_prot_SH3-like_sf"/>
</dbReference>
<dbReference type="Pfam" id="PF16906">
    <property type="entry name" value="Ribosomal_L26"/>
    <property type="match status" value="1"/>
</dbReference>
<dbReference type="Gramene" id="KRH00041">
    <property type="protein sequence ID" value="KRH00041"/>
    <property type="gene ID" value="GLYMA_18G187700"/>
</dbReference>
<accession>A0A0R0FBP0</accession>
<dbReference type="EMBL" id="CM000851">
    <property type="protein sequence ID" value="KRH00041.1"/>
    <property type="molecule type" value="Genomic_DNA"/>
</dbReference>
<comment type="similarity">
    <text evidence="1">Belongs to the universal ribosomal protein uL24 family.</text>
</comment>
<dbReference type="InterPro" id="IPR005756">
    <property type="entry name" value="Ribosomal_uL24_euk/arc"/>
</dbReference>
<dbReference type="Proteomes" id="UP000008827">
    <property type="component" value="Chromosome 18"/>
</dbReference>
<evidence type="ECO:0000256" key="3">
    <source>
        <dbReference type="ARBA" id="ARBA00023274"/>
    </source>
</evidence>
<keyword evidence="3" id="KW-0687">Ribonucleoprotein</keyword>
<keyword evidence="2" id="KW-0689">Ribosomal protein</keyword>
<dbReference type="SMR" id="A0A0R0FBP0"/>
<dbReference type="InterPro" id="IPR014722">
    <property type="entry name" value="Rib_uL2_dom2"/>
</dbReference>
<dbReference type="EnsemblPlants" id="KRH00041">
    <property type="protein sequence ID" value="KRH00041"/>
    <property type="gene ID" value="GLYMA_18G187700"/>
</dbReference>
<proteinExistence type="inferred from homology"/>
<dbReference type="NCBIfam" id="TIGR01080">
    <property type="entry name" value="rplX_A_E"/>
    <property type="match status" value="1"/>
</dbReference>
<dbReference type="PaxDb" id="3847-GLYMA18G40730.2"/>
<dbReference type="GO" id="GO:0022625">
    <property type="term" value="C:cytosolic large ribosomal subunit"/>
    <property type="evidence" value="ECO:0000318"/>
    <property type="project" value="GO_Central"/>
</dbReference>
<dbReference type="Gene3D" id="2.30.30.30">
    <property type="match status" value="1"/>
</dbReference>
<reference evidence="5" key="2">
    <citation type="submission" date="2018-02" db="UniProtKB">
        <authorList>
            <consortium name="EnsemblPlants"/>
        </authorList>
    </citation>
    <scope>IDENTIFICATION</scope>
    <source>
        <strain evidence="5">Williams 82</strain>
    </source>
</reference>
<protein>
    <recommendedName>
        <fullName evidence="7">KOW domain-containing protein</fullName>
    </recommendedName>
</protein>
<dbReference type="InterPro" id="IPR005825">
    <property type="entry name" value="Ribosomal_uL24_CS"/>
</dbReference>
<gene>
    <name evidence="4" type="ORF">GLYMA_18G187700</name>
</gene>
<dbReference type="GO" id="GO:0002181">
    <property type="term" value="P:cytoplasmic translation"/>
    <property type="evidence" value="ECO:0000318"/>
    <property type="project" value="GO_Central"/>
</dbReference>
<dbReference type="GO" id="GO:0042273">
    <property type="term" value="P:ribosomal large subunit biogenesis"/>
    <property type="evidence" value="ECO:0000318"/>
    <property type="project" value="GO_Central"/>
</dbReference>
<reference evidence="4" key="3">
    <citation type="submission" date="2018-07" db="EMBL/GenBank/DDBJ databases">
        <title>WGS assembly of Glycine max.</title>
        <authorList>
            <person name="Schmutz J."/>
            <person name="Cannon S."/>
            <person name="Schlueter J."/>
            <person name="Ma J."/>
            <person name="Mitros T."/>
            <person name="Nelson W."/>
            <person name="Hyten D."/>
            <person name="Song Q."/>
            <person name="Thelen J."/>
            <person name="Cheng J."/>
            <person name="Xu D."/>
            <person name="Hellsten U."/>
            <person name="May G."/>
            <person name="Yu Y."/>
            <person name="Sakurai T."/>
            <person name="Umezawa T."/>
            <person name="Bhattacharyya M."/>
            <person name="Sandhu D."/>
            <person name="Valliyodan B."/>
            <person name="Lindquist E."/>
            <person name="Peto M."/>
            <person name="Grant D."/>
            <person name="Shu S."/>
            <person name="Goodstein D."/>
            <person name="Barry K."/>
            <person name="Futrell-Griggs M."/>
            <person name="Abernathy B."/>
            <person name="Du J."/>
            <person name="Tian Z."/>
            <person name="Zhu L."/>
            <person name="Gill N."/>
            <person name="Joshi T."/>
            <person name="Libault M."/>
            <person name="Sethuraman A."/>
            <person name="Zhang X."/>
            <person name="Shinozaki K."/>
            <person name="Nguyen H."/>
            <person name="Wing R."/>
            <person name="Cregan P."/>
            <person name="Specht J."/>
            <person name="Grimwood J."/>
            <person name="Rokhsar D."/>
            <person name="Stacey G."/>
            <person name="Shoemaker R."/>
            <person name="Jackson S."/>
        </authorList>
    </citation>
    <scope>NUCLEOTIDE SEQUENCE</scope>
    <source>
        <tissue evidence="4">Callus</tissue>
    </source>
</reference>
<sequence>MVIDRVSSSHHKSSKAHFTAPSSMRHVLMSAPLSTDLRSKYNAWSIPLRKDDDVQVVKGTYKGHEGKVVQLYFCLWVIHIEHIIREKVNGSTVNVGIHPSKVVVTKLRIYKDRKFLLDWKAKGCATTDKEKGTKFAHEDIV</sequence>
<dbReference type="SUPFAM" id="SSF50104">
    <property type="entry name" value="Translation proteins SH3-like domain"/>
    <property type="match status" value="1"/>
</dbReference>
<dbReference type="FunFam" id="2.30.30.30:FF:000009">
    <property type="entry name" value="60S ribosomal protein L26"/>
    <property type="match status" value="1"/>
</dbReference>
<dbReference type="InterPro" id="IPR041988">
    <property type="entry name" value="Ribosomal_uL24_KOW"/>
</dbReference>